<evidence type="ECO:0008006" key="3">
    <source>
        <dbReference type="Google" id="ProtNLM"/>
    </source>
</evidence>
<proteinExistence type="predicted"/>
<reference evidence="1 2" key="1">
    <citation type="submission" date="2017-09" db="EMBL/GenBank/DDBJ databases">
        <title>Depth-based differentiation of microbial function through sediment-hosted aquifers and enrichment of novel symbionts in the deep terrestrial subsurface.</title>
        <authorList>
            <person name="Probst A.J."/>
            <person name="Ladd B."/>
            <person name="Jarett J.K."/>
            <person name="Geller-Mcgrath D.E."/>
            <person name="Sieber C.M."/>
            <person name="Emerson J.B."/>
            <person name="Anantharaman K."/>
            <person name="Thomas B.C."/>
            <person name="Malmstrom R."/>
            <person name="Stieglmeier M."/>
            <person name="Klingl A."/>
            <person name="Woyke T."/>
            <person name="Ryan C.M."/>
            <person name="Banfield J.F."/>
        </authorList>
    </citation>
    <scope>NUCLEOTIDE SEQUENCE [LARGE SCALE GENOMIC DNA]</scope>
    <source>
        <strain evidence="1">CG18_big_fil_WC_8_21_14_2_50_37_10</strain>
    </source>
</reference>
<dbReference type="EMBL" id="PCUC01000048">
    <property type="protein sequence ID" value="PIQ07333.1"/>
    <property type="molecule type" value="Genomic_DNA"/>
</dbReference>
<name>A0A2H0FL07_9BACT</name>
<dbReference type="InterPro" id="IPR014942">
    <property type="entry name" value="AbiEii"/>
</dbReference>
<comment type="caution">
    <text evidence="1">The sequence shown here is derived from an EMBL/GenBank/DDBJ whole genome shotgun (WGS) entry which is preliminary data.</text>
</comment>
<evidence type="ECO:0000313" key="2">
    <source>
        <dbReference type="Proteomes" id="UP000230778"/>
    </source>
</evidence>
<evidence type="ECO:0000313" key="1">
    <source>
        <dbReference type="EMBL" id="PIQ07333.1"/>
    </source>
</evidence>
<organism evidence="1 2">
    <name type="scientific">Candidatus Nealsonbacteria bacterium CG18_big_fil_WC_8_21_14_2_50_37_10</name>
    <dbReference type="NCBI Taxonomy" id="1974717"/>
    <lineage>
        <taxon>Bacteria</taxon>
        <taxon>Candidatus Nealsoniibacteriota</taxon>
    </lineage>
</organism>
<gene>
    <name evidence="1" type="ORF">COW72_00895</name>
</gene>
<dbReference type="Proteomes" id="UP000230778">
    <property type="component" value="Unassembled WGS sequence"/>
</dbReference>
<accession>A0A2H0FL07</accession>
<sequence>MDSASKEQIIWHTDILPRRAKKALDFLSAKKWLKNSAWYLAGGTALALQVGHRSSVDLDFFSPKKFNNNLLLKSFDNNPWRTDISAEGTIYGMLLGAKASFIFYPFFHPAKEPLSYGFIKILAPEDIAVMKIIAISQR</sequence>
<protein>
    <recommendedName>
        <fullName evidence="3">Nucleotidyl transferase AbiEii/AbiGii toxin family protein</fullName>
    </recommendedName>
</protein>
<dbReference type="AlphaFoldDB" id="A0A2H0FL07"/>
<dbReference type="Pfam" id="PF08843">
    <property type="entry name" value="AbiEii"/>
    <property type="match status" value="1"/>
</dbReference>